<dbReference type="PANTHER" id="PTHR43280">
    <property type="entry name" value="ARAC-FAMILY TRANSCRIPTIONAL REGULATOR"/>
    <property type="match status" value="1"/>
</dbReference>
<name>A0A2T7BNT1_9BACT</name>
<dbReference type="PRINTS" id="PR00032">
    <property type="entry name" value="HTHARAC"/>
</dbReference>
<evidence type="ECO:0000256" key="2">
    <source>
        <dbReference type="ARBA" id="ARBA00023125"/>
    </source>
</evidence>
<dbReference type="Proteomes" id="UP000244450">
    <property type="component" value="Unassembled WGS sequence"/>
</dbReference>
<dbReference type="PANTHER" id="PTHR43280:SF2">
    <property type="entry name" value="HTH-TYPE TRANSCRIPTIONAL REGULATOR EXSA"/>
    <property type="match status" value="1"/>
</dbReference>
<dbReference type="Pfam" id="PF22200">
    <property type="entry name" value="ExsA_N"/>
    <property type="match status" value="1"/>
</dbReference>
<dbReference type="EMBL" id="QCYK01000001">
    <property type="protein sequence ID" value="PUZ29326.1"/>
    <property type="molecule type" value="Genomic_DNA"/>
</dbReference>
<keyword evidence="2" id="KW-0238">DNA-binding</keyword>
<dbReference type="InterPro" id="IPR018060">
    <property type="entry name" value="HTH_AraC"/>
</dbReference>
<reference evidence="5 6" key="1">
    <citation type="submission" date="2018-04" db="EMBL/GenBank/DDBJ databases">
        <title>Chitinophaga fuyangensis sp. nov., isolated from soil in a chemical factory.</title>
        <authorList>
            <person name="Chen K."/>
        </authorList>
    </citation>
    <scope>NUCLEOTIDE SEQUENCE [LARGE SCALE GENOMIC DNA]</scope>
    <source>
        <strain evidence="5 6">LY-1</strain>
    </source>
</reference>
<evidence type="ECO:0000259" key="4">
    <source>
        <dbReference type="PROSITE" id="PS01124"/>
    </source>
</evidence>
<protein>
    <recommendedName>
        <fullName evidence="4">HTH araC/xylS-type domain-containing protein</fullName>
    </recommendedName>
</protein>
<dbReference type="InterPro" id="IPR020449">
    <property type="entry name" value="Tscrpt_reg_AraC-type_HTH"/>
</dbReference>
<dbReference type="SMART" id="SM00342">
    <property type="entry name" value="HTH_ARAC"/>
    <property type="match status" value="1"/>
</dbReference>
<sequence>MKLNDMATPLILEDAAGMVFLKAKGVPYALYRQQYESSRRSVFLAQHKFIFIIRGEKHLHLPDQDIIVRGNDVLLLKRGQYAMSDCIPDDTYYEALIIFFDDNFLQKFFRQYGAEHAHLQAPPSDHHVVLFTQNPLLHSFREQYKQYFETVLENPEPLLQLKLQELFLLLLAGPQKEAVWSYVKSVVQQQPADIEYIVRHHLLQPLTIEELAQLSGRSLASFKRDFQQRYQCPPKKWINEQRLAHAHMLLNNSNKNVSEIALECGFENVPHFIRIFKTHYGCTPNAVRTKKAIM</sequence>
<dbReference type="SUPFAM" id="SSF51215">
    <property type="entry name" value="Regulatory protein AraC"/>
    <property type="match status" value="1"/>
</dbReference>
<dbReference type="PROSITE" id="PS01124">
    <property type="entry name" value="HTH_ARAC_FAMILY_2"/>
    <property type="match status" value="1"/>
</dbReference>
<dbReference type="InterPro" id="IPR018062">
    <property type="entry name" value="HTH_AraC-typ_CS"/>
</dbReference>
<evidence type="ECO:0000313" key="5">
    <source>
        <dbReference type="EMBL" id="PUZ29326.1"/>
    </source>
</evidence>
<gene>
    <name evidence="5" type="ORF">DCC81_07655</name>
</gene>
<keyword evidence="3" id="KW-0804">Transcription</keyword>
<dbReference type="InterPro" id="IPR009057">
    <property type="entry name" value="Homeodomain-like_sf"/>
</dbReference>
<dbReference type="PROSITE" id="PS00041">
    <property type="entry name" value="HTH_ARAC_FAMILY_1"/>
    <property type="match status" value="1"/>
</dbReference>
<dbReference type="SUPFAM" id="SSF46689">
    <property type="entry name" value="Homeodomain-like"/>
    <property type="match status" value="2"/>
</dbReference>
<evidence type="ECO:0000313" key="6">
    <source>
        <dbReference type="Proteomes" id="UP000244450"/>
    </source>
</evidence>
<comment type="caution">
    <text evidence="5">The sequence shown here is derived from an EMBL/GenBank/DDBJ whole genome shotgun (WGS) entry which is preliminary data.</text>
</comment>
<organism evidence="5 6">
    <name type="scientific">Chitinophaga parva</name>
    <dbReference type="NCBI Taxonomy" id="2169414"/>
    <lineage>
        <taxon>Bacteria</taxon>
        <taxon>Pseudomonadati</taxon>
        <taxon>Bacteroidota</taxon>
        <taxon>Chitinophagia</taxon>
        <taxon>Chitinophagales</taxon>
        <taxon>Chitinophagaceae</taxon>
        <taxon>Chitinophaga</taxon>
    </lineage>
</organism>
<dbReference type="GO" id="GO:0043565">
    <property type="term" value="F:sequence-specific DNA binding"/>
    <property type="evidence" value="ECO:0007669"/>
    <property type="project" value="InterPro"/>
</dbReference>
<dbReference type="OrthoDB" id="4480133at2"/>
<dbReference type="InterPro" id="IPR054015">
    <property type="entry name" value="ExsA-like_N"/>
</dbReference>
<evidence type="ECO:0000256" key="3">
    <source>
        <dbReference type="ARBA" id="ARBA00023163"/>
    </source>
</evidence>
<dbReference type="Pfam" id="PF12833">
    <property type="entry name" value="HTH_18"/>
    <property type="match status" value="1"/>
</dbReference>
<dbReference type="InterPro" id="IPR037923">
    <property type="entry name" value="HTH-like"/>
</dbReference>
<keyword evidence="1" id="KW-0805">Transcription regulation</keyword>
<feature type="domain" description="HTH araC/xylS-type" evidence="4">
    <location>
        <begin position="192"/>
        <end position="290"/>
    </location>
</feature>
<accession>A0A2T7BNT1</accession>
<evidence type="ECO:0000256" key="1">
    <source>
        <dbReference type="ARBA" id="ARBA00023015"/>
    </source>
</evidence>
<proteinExistence type="predicted"/>
<keyword evidence="6" id="KW-1185">Reference proteome</keyword>
<dbReference type="Gene3D" id="1.10.10.60">
    <property type="entry name" value="Homeodomain-like"/>
    <property type="match status" value="1"/>
</dbReference>
<dbReference type="GO" id="GO:0003700">
    <property type="term" value="F:DNA-binding transcription factor activity"/>
    <property type="evidence" value="ECO:0007669"/>
    <property type="project" value="InterPro"/>
</dbReference>
<dbReference type="AlphaFoldDB" id="A0A2T7BNT1"/>